<accession>A0A9P7PW32</accession>
<evidence type="ECO:0000256" key="1">
    <source>
        <dbReference type="SAM" id="MobiDB-lite"/>
    </source>
</evidence>
<keyword evidence="3" id="KW-1185">Reference proteome</keyword>
<organism evidence="2 3">
    <name type="scientific">Claviceps humidiphila</name>
    <dbReference type="NCBI Taxonomy" id="1294629"/>
    <lineage>
        <taxon>Eukaryota</taxon>
        <taxon>Fungi</taxon>
        <taxon>Dikarya</taxon>
        <taxon>Ascomycota</taxon>
        <taxon>Pezizomycotina</taxon>
        <taxon>Sordariomycetes</taxon>
        <taxon>Hypocreomycetidae</taxon>
        <taxon>Hypocreales</taxon>
        <taxon>Clavicipitaceae</taxon>
        <taxon>Claviceps</taxon>
    </lineage>
</organism>
<comment type="caution">
    <text evidence="2">The sequence shown here is derived from an EMBL/GenBank/DDBJ whole genome shotgun (WGS) entry which is preliminary data.</text>
</comment>
<dbReference type="AlphaFoldDB" id="A0A9P7PW32"/>
<reference evidence="2 3" key="1">
    <citation type="journal article" date="2020" name="bioRxiv">
        <title>Whole genome comparisons of ergot fungi reveals the divergence and evolution of species within the genus Claviceps are the result of varying mechanisms driving genome evolution and host range expansion.</title>
        <authorList>
            <person name="Wyka S.A."/>
            <person name="Mondo S.J."/>
            <person name="Liu M."/>
            <person name="Dettman J."/>
            <person name="Nalam V."/>
            <person name="Broders K.D."/>
        </authorList>
    </citation>
    <scope>NUCLEOTIDE SEQUENCE [LARGE SCALE GENOMIC DNA]</scope>
    <source>
        <strain evidence="2 3">LM576</strain>
    </source>
</reference>
<sequence length="83" mass="9227">MDHVRSLAPAKSGRSHRKPNKDLEVLNSIKIQFHKDQHSKTPKIFAGPGRAQPFETQENNTNSAIGTRQMLLTQLAHATNVAD</sequence>
<proteinExistence type="predicted"/>
<feature type="region of interest" description="Disordered" evidence="1">
    <location>
        <begin position="35"/>
        <end position="57"/>
    </location>
</feature>
<dbReference type="EMBL" id="SRQM01000532">
    <property type="protein sequence ID" value="KAG6108897.1"/>
    <property type="molecule type" value="Genomic_DNA"/>
</dbReference>
<feature type="region of interest" description="Disordered" evidence="1">
    <location>
        <begin position="1"/>
        <end position="23"/>
    </location>
</feature>
<evidence type="ECO:0000313" key="2">
    <source>
        <dbReference type="EMBL" id="KAG6108897.1"/>
    </source>
</evidence>
<gene>
    <name evidence="2" type="ORF">E4U13_006233</name>
</gene>
<protein>
    <submittedName>
        <fullName evidence="2">Uncharacterized protein</fullName>
    </submittedName>
</protein>
<dbReference type="Proteomes" id="UP000732380">
    <property type="component" value="Unassembled WGS sequence"/>
</dbReference>
<name>A0A9P7PW32_9HYPO</name>
<evidence type="ECO:0000313" key="3">
    <source>
        <dbReference type="Proteomes" id="UP000732380"/>
    </source>
</evidence>